<evidence type="ECO:0000313" key="3">
    <source>
        <dbReference type="Proteomes" id="UP000676194"/>
    </source>
</evidence>
<evidence type="ECO:0000256" key="1">
    <source>
        <dbReference type="SAM" id="MobiDB-lite"/>
    </source>
</evidence>
<feature type="region of interest" description="Disordered" evidence="1">
    <location>
        <begin position="731"/>
        <end position="759"/>
    </location>
</feature>
<evidence type="ECO:0000313" key="2">
    <source>
        <dbReference type="EMBL" id="QVL29977.1"/>
    </source>
</evidence>
<dbReference type="RefSeq" id="WP_213493859.1">
    <property type="nucleotide sequence ID" value="NZ_CP074694.1"/>
</dbReference>
<dbReference type="Proteomes" id="UP000676194">
    <property type="component" value="Chromosome"/>
</dbReference>
<keyword evidence="3" id="KW-1185">Reference proteome</keyword>
<dbReference type="SUPFAM" id="SSF56954">
    <property type="entry name" value="Outer membrane efflux proteins (OEP)"/>
    <property type="match status" value="2"/>
</dbReference>
<dbReference type="PANTHER" id="PTHR30203">
    <property type="entry name" value="OUTER MEMBRANE CATION EFFLUX PROTEIN"/>
    <property type="match status" value="1"/>
</dbReference>
<gene>
    <name evidence="2" type="ORF">KIH39_13985</name>
</gene>
<dbReference type="EMBL" id="CP074694">
    <property type="protein sequence ID" value="QVL29977.1"/>
    <property type="molecule type" value="Genomic_DNA"/>
</dbReference>
<name>A0A8E6ETI4_9BACT</name>
<dbReference type="PROSITE" id="PS51257">
    <property type="entry name" value="PROKAR_LIPOPROTEIN"/>
    <property type="match status" value="1"/>
</dbReference>
<reference evidence="2" key="1">
    <citation type="submission" date="2021-05" db="EMBL/GenBank/DDBJ databases">
        <title>Complete genome sequence of the cellulolytic planctomycete Telmatocola sphagniphila SP2T and characterization of the first cellulase from planctomycetes.</title>
        <authorList>
            <person name="Rakitin A.L."/>
            <person name="Beletsky A.V."/>
            <person name="Naumoff D.G."/>
            <person name="Kulichevskaya I.S."/>
            <person name="Mardanov A.V."/>
            <person name="Ravin N.V."/>
            <person name="Dedysh S.N."/>
        </authorList>
    </citation>
    <scope>NUCLEOTIDE SEQUENCE</scope>
    <source>
        <strain evidence="2">SP2T</strain>
    </source>
</reference>
<dbReference type="AlphaFoldDB" id="A0A8E6ETI4"/>
<dbReference type="Gene3D" id="1.20.1600.10">
    <property type="entry name" value="Outer membrane efflux proteins (OEP)"/>
    <property type="match status" value="2"/>
</dbReference>
<organism evidence="2 3">
    <name type="scientific">Telmatocola sphagniphila</name>
    <dbReference type="NCBI Taxonomy" id="1123043"/>
    <lineage>
        <taxon>Bacteria</taxon>
        <taxon>Pseudomonadati</taxon>
        <taxon>Planctomycetota</taxon>
        <taxon>Planctomycetia</taxon>
        <taxon>Gemmatales</taxon>
        <taxon>Gemmataceae</taxon>
    </lineage>
</organism>
<dbReference type="InterPro" id="IPR010131">
    <property type="entry name" value="MdtP/NodT-like"/>
</dbReference>
<accession>A0A8E6ETI4</accession>
<dbReference type="PANTHER" id="PTHR30203:SF33">
    <property type="entry name" value="BLR4455 PROTEIN"/>
    <property type="match status" value="1"/>
</dbReference>
<protein>
    <recommendedName>
        <fullName evidence="4">Outer membrane efflux protein</fullName>
    </recommendedName>
</protein>
<evidence type="ECO:0008006" key="4">
    <source>
        <dbReference type="Google" id="ProtNLM"/>
    </source>
</evidence>
<sequence length="759" mass="86052">MRRLIAYVLALLISSGCSRGYYRQSADVETQQIIRDRNVPIGDTELLRPAESRLHDPNSVEFPPKPPDDDQAAVYMLLANGMKGSSHWYKWGMSDEIEWNGWLSTLPHDDKGVVKIDQDKAVDLALKNSREYQSAVEQVYLTGLALTLNRFEFALRWFSDPSTNYTHAGSGGIPYETNTFTQYQNLGVAKDFAAGGQLVIDFLNTLMVQFTGYTPSFSSNISISFIQPLLRNAGRMIRMESLTQAERDTLYAARDFARYRKQFWADIHTNTYLNLLLQKQGIRNLEANFKSQELNLRFSQELFNGGKASVVQVDQSFVRFLTARQQIVDAQALYDSSLDSFKIQMGLPPSLTIDLDDSILNMFLLTSPDLDILQEQAEKFQQARFSELNEVPSLVSLKKSYEDLAVLLKRTTPFVDLIDKELTDWGLQLRTSPKSEKEYQQKLLDTFAEFKALFPDIRKDLAKLDEDLKQETPALKEVARKEAWERSLILIRRLMASLDQLSNIQTRVRIYRIELPSFKETEANAVAFAKANRLDFMNLKGRVTDNWRKVQVAANALKGEVNIVSNVNLATDPNHNNPLNFAASASTFSFGLQFDAPLNRQAERNAFRTSLINYQVARRNYMALSDTIEQTIRADLRNLEAQRQSFEIGRQQVVAAARQVEGARQDIIAGSRQAAASGNAATLNILNALQDLLDARNRLASSFFNYEQLRIKILLDMESLQLDERGFYSDELTRTPGSSPNLDRTRTPAEQIFGGPNSP</sequence>
<dbReference type="KEGG" id="tsph:KIH39_13985"/>
<proteinExistence type="predicted"/>